<comment type="subcellular location">
    <subcellularLocation>
        <location evidence="5">Cytoplasm</location>
    </subcellularLocation>
</comment>
<dbReference type="Gene3D" id="2.60.40.4380">
    <property type="entry name" value="Translational regulator CsrA"/>
    <property type="match status" value="1"/>
</dbReference>
<keyword evidence="3 5" id="KW-0694">RNA-binding</keyword>
<keyword evidence="2 5" id="KW-0810">Translation regulation</keyword>
<comment type="subunit">
    <text evidence="5">Homodimer; the beta-strands of each monomer intercalate to form a hydrophobic core, while the alpha-helices form wings that extend away from the core.</text>
</comment>
<dbReference type="Proteomes" id="UP000738126">
    <property type="component" value="Unassembled WGS sequence"/>
</dbReference>
<proteinExistence type="inferred from homology"/>
<keyword evidence="4 5" id="KW-0010">Activator</keyword>
<dbReference type="InterPro" id="IPR003751">
    <property type="entry name" value="CsrA"/>
</dbReference>
<dbReference type="PANTHER" id="PTHR34984">
    <property type="entry name" value="CARBON STORAGE REGULATOR"/>
    <property type="match status" value="1"/>
</dbReference>
<dbReference type="PANTHER" id="PTHR34984:SF1">
    <property type="entry name" value="CARBON STORAGE REGULATOR"/>
    <property type="match status" value="1"/>
</dbReference>
<organism evidence="6 7">
    <name type="scientific">Halorhodospira neutriphila</name>
    <dbReference type="NCBI Taxonomy" id="168379"/>
    <lineage>
        <taxon>Bacteria</taxon>
        <taxon>Pseudomonadati</taxon>
        <taxon>Pseudomonadota</taxon>
        <taxon>Gammaproteobacteria</taxon>
        <taxon>Chromatiales</taxon>
        <taxon>Ectothiorhodospiraceae</taxon>
        <taxon>Halorhodospira</taxon>
    </lineage>
</organism>
<accession>A0ABS1E6X7</accession>
<dbReference type="HAMAP" id="MF_00167">
    <property type="entry name" value="CsrA"/>
    <property type="match status" value="1"/>
</dbReference>
<name>A0ABS1E6X7_9GAMM</name>
<keyword evidence="1 5" id="KW-0963">Cytoplasm</keyword>
<evidence type="ECO:0000256" key="4">
    <source>
        <dbReference type="ARBA" id="ARBA00023159"/>
    </source>
</evidence>
<sequence length="67" mass="7567">MLILTRRVGESLTIGDDIKVRVTRVRGQQQVQLGILAPDDVPICREEIAEEESTSSDEHREVHRQAS</sequence>
<evidence type="ECO:0000313" key="7">
    <source>
        <dbReference type="Proteomes" id="UP000738126"/>
    </source>
</evidence>
<comment type="caution">
    <text evidence="6">The sequence shown here is derived from an EMBL/GenBank/DDBJ whole genome shotgun (WGS) entry which is preliminary data.</text>
</comment>
<evidence type="ECO:0000256" key="1">
    <source>
        <dbReference type="ARBA" id="ARBA00022490"/>
    </source>
</evidence>
<comment type="function">
    <text evidence="5">A key translational regulator that binds mRNA to regulate translation initiation and/or mRNA stability. Mediates global changes in gene expression, shifting from rapid growth to stress survival by linking envelope stress, the stringent response and the catabolite repression systems. Usually binds in the 5'-UTR; binding at or near the Shine-Dalgarno sequence prevents ribosome-binding, repressing translation, binding elsewhere in the 5'-UTR can activate translation and/or stabilize the mRNA. Its function is antagonized by small RNA(s).</text>
</comment>
<comment type="similarity">
    <text evidence="5">Belongs to the CsrA/RsmA family.</text>
</comment>
<reference evidence="6 7" key="1">
    <citation type="journal article" date="2020" name="Microorganisms">
        <title>Osmotic Adaptation and Compatible Solute Biosynthesis of Phototrophic Bacteria as Revealed from Genome Analyses.</title>
        <authorList>
            <person name="Imhoff J.F."/>
            <person name="Rahn T."/>
            <person name="Kunzel S."/>
            <person name="Keller A."/>
            <person name="Neulinger S.C."/>
        </authorList>
    </citation>
    <scope>NUCLEOTIDE SEQUENCE [LARGE SCALE GENOMIC DNA]</scope>
    <source>
        <strain evidence="6 7">DSM 15116</strain>
    </source>
</reference>
<evidence type="ECO:0000313" key="6">
    <source>
        <dbReference type="EMBL" id="MBK1726718.1"/>
    </source>
</evidence>
<keyword evidence="7" id="KW-1185">Reference proteome</keyword>
<evidence type="ECO:0000256" key="2">
    <source>
        <dbReference type="ARBA" id="ARBA00022845"/>
    </source>
</evidence>
<dbReference type="RefSeq" id="WP_200258327.1">
    <property type="nucleotide sequence ID" value="NZ_NRSH01000062.1"/>
</dbReference>
<dbReference type="EMBL" id="NRSH01000062">
    <property type="protein sequence ID" value="MBK1726718.1"/>
    <property type="molecule type" value="Genomic_DNA"/>
</dbReference>
<evidence type="ECO:0000256" key="3">
    <source>
        <dbReference type="ARBA" id="ARBA00022884"/>
    </source>
</evidence>
<gene>
    <name evidence="5" type="primary">csrA</name>
    <name evidence="6" type="ORF">CKO13_06715</name>
</gene>
<dbReference type="Pfam" id="PF02599">
    <property type="entry name" value="CsrA"/>
    <property type="match status" value="1"/>
</dbReference>
<keyword evidence="5" id="KW-0678">Repressor</keyword>
<dbReference type="InterPro" id="IPR036107">
    <property type="entry name" value="CsrA_sf"/>
</dbReference>
<evidence type="ECO:0000256" key="5">
    <source>
        <dbReference type="HAMAP-Rule" id="MF_00167"/>
    </source>
</evidence>
<protein>
    <recommendedName>
        <fullName evidence="5">Translational regulator CsrA</fullName>
    </recommendedName>
    <alternativeName>
        <fullName evidence="5">Carbon storage regulator</fullName>
    </alternativeName>
</protein>
<dbReference type="SUPFAM" id="SSF117130">
    <property type="entry name" value="CsrA-like"/>
    <property type="match status" value="1"/>
</dbReference>